<reference evidence="1 2" key="1">
    <citation type="journal article" date="2011" name="Genome Biol.">
        <title>Genome sequence of the insect pathogenic fungus Cordyceps militaris, a valued traditional Chinese medicine.</title>
        <authorList>
            <person name="Zheng P."/>
            <person name="Xia Y."/>
            <person name="Xiao G."/>
            <person name="Xiong C."/>
            <person name="Hu X."/>
            <person name="Zhang S."/>
            <person name="Zheng H."/>
            <person name="Huang Y."/>
            <person name="Zhou Y."/>
            <person name="Wang S."/>
            <person name="Zhao G.P."/>
            <person name="Liu X."/>
            <person name="St Leger R.J."/>
            <person name="Wang C."/>
        </authorList>
    </citation>
    <scope>NUCLEOTIDE SEQUENCE [LARGE SCALE GENOMIC DNA]</scope>
    <source>
        <strain evidence="1 2">CM01</strain>
    </source>
</reference>
<dbReference type="AlphaFoldDB" id="G3JRG1"/>
<keyword evidence="2" id="KW-1185">Reference proteome</keyword>
<dbReference type="Proteomes" id="UP000001610">
    <property type="component" value="Unassembled WGS sequence"/>
</dbReference>
<dbReference type="VEuPathDB" id="FungiDB:CCM_08555"/>
<dbReference type="HOGENOM" id="CLU_1496131_0_0_1"/>
<protein>
    <submittedName>
        <fullName evidence="1">Uncharacterized protein</fullName>
    </submittedName>
</protein>
<organism evidence="1 2">
    <name type="scientific">Cordyceps militaris (strain CM01)</name>
    <name type="common">Caterpillar fungus</name>
    <dbReference type="NCBI Taxonomy" id="983644"/>
    <lineage>
        <taxon>Eukaryota</taxon>
        <taxon>Fungi</taxon>
        <taxon>Dikarya</taxon>
        <taxon>Ascomycota</taxon>
        <taxon>Pezizomycotina</taxon>
        <taxon>Sordariomycetes</taxon>
        <taxon>Hypocreomycetidae</taxon>
        <taxon>Hypocreales</taxon>
        <taxon>Cordycipitaceae</taxon>
        <taxon>Cordyceps</taxon>
    </lineage>
</organism>
<gene>
    <name evidence="1" type="ORF">CCM_08555</name>
</gene>
<dbReference type="RefSeq" id="XP_006673756.1">
    <property type="nucleotide sequence ID" value="XM_006673693.1"/>
</dbReference>
<name>G3JRG1_CORMM</name>
<dbReference type="GeneID" id="18170562"/>
<dbReference type="EMBL" id="JH126405">
    <property type="protein sequence ID" value="EGX88511.1"/>
    <property type="molecule type" value="Genomic_DNA"/>
</dbReference>
<accession>G3JRG1</accession>
<evidence type="ECO:0000313" key="2">
    <source>
        <dbReference type="Proteomes" id="UP000001610"/>
    </source>
</evidence>
<dbReference type="KEGG" id="cmt:CCM_08555"/>
<evidence type="ECO:0000313" key="1">
    <source>
        <dbReference type="EMBL" id="EGX88511.1"/>
    </source>
</evidence>
<dbReference type="InParanoid" id="G3JRG1"/>
<proteinExistence type="predicted"/>
<sequence>MNQKWTQAARRFGYSPKARHRFVALQSTNSNWEESVTKAKTKSRFSVVQRPGASGLCYYSSDEETVTTKSAASGQRVRRASLADGQGQPATGRAVARIGQFFVEGDGALQEARFWLLFFRASDITSSLGSTRDATIYPSLYNLGPLGAWRAQVAVVLSWDAITIAASIFAKTTQVPTTPA</sequence>